<gene>
    <name evidence="1" type="ORF">SAMN04488505_101644</name>
</gene>
<proteinExistence type="predicted"/>
<dbReference type="EMBL" id="FOBB01000001">
    <property type="protein sequence ID" value="SEK65634.1"/>
    <property type="molecule type" value="Genomic_DNA"/>
</dbReference>
<dbReference type="AlphaFoldDB" id="A0A1H7ITN8"/>
<dbReference type="STRING" id="573321.SAMN04488505_101644"/>
<reference evidence="1 2" key="1">
    <citation type="submission" date="2016-10" db="EMBL/GenBank/DDBJ databases">
        <authorList>
            <person name="de Groot N.N."/>
        </authorList>
    </citation>
    <scope>NUCLEOTIDE SEQUENCE [LARGE SCALE GENOMIC DNA]</scope>
    <source>
        <strain evidence="1 2">DSM 21039</strain>
    </source>
</reference>
<organism evidence="1 2">
    <name type="scientific">Chitinophaga rupis</name>
    <dbReference type="NCBI Taxonomy" id="573321"/>
    <lineage>
        <taxon>Bacteria</taxon>
        <taxon>Pseudomonadati</taxon>
        <taxon>Bacteroidota</taxon>
        <taxon>Chitinophagia</taxon>
        <taxon>Chitinophagales</taxon>
        <taxon>Chitinophagaceae</taxon>
        <taxon>Chitinophaga</taxon>
    </lineage>
</organism>
<evidence type="ECO:0000313" key="2">
    <source>
        <dbReference type="Proteomes" id="UP000198984"/>
    </source>
</evidence>
<accession>A0A1H7ITN8</accession>
<sequence>MDKGQNYGRENHFPAFLYPEYFSDIKRILDPYKLLRL</sequence>
<keyword evidence="2" id="KW-1185">Reference proteome</keyword>
<name>A0A1H7ITN8_9BACT</name>
<protein>
    <submittedName>
        <fullName evidence="1">Uncharacterized protein</fullName>
    </submittedName>
</protein>
<evidence type="ECO:0000313" key="1">
    <source>
        <dbReference type="EMBL" id="SEK65634.1"/>
    </source>
</evidence>
<dbReference type="Proteomes" id="UP000198984">
    <property type="component" value="Unassembled WGS sequence"/>
</dbReference>